<comment type="subcellular location">
    <subcellularLocation>
        <location evidence="1">Cell membrane</location>
        <topology evidence="1">Single-pass type I membrane protein</topology>
    </subcellularLocation>
</comment>
<keyword evidence="9 22" id="KW-0812">Transmembrane</keyword>
<dbReference type="STRING" id="218851.A0A2G5DBG7"/>
<dbReference type="SUPFAM" id="SSF52047">
    <property type="entry name" value="RNI-like"/>
    <property type="match status" value="1"/>
</dbReference>
<evidence type="ECO:0000256" key="6">
    <source>
        <dbReference type="ARBA" id="ARBA00022553"/>
    </source>
</evidence>
<evidence type="ECO:0000313" key="25">
    <source>
        <dbReference type="EMBL" id="PIA40868.1"/>
    </source>
</evidence>
<evidence type="ECO:0000256" key="16">
    <source>
        <dbReference type="ARBA" id="ARBA00023136"/>
    </source>
</evidence>
<dbReference type="FunFam" id="3.80.10.10:FF:000288">
    <property type="entry name" value="LRR receptor-like serine/threonine-protein kinase EFR"/>
    <property type="match status" value="1"/>
</dbReference>
<dbReference type="InterPro" id="IPR008271">
    <property type="entry name" value="Ser/Thr_kinase_AS"/>
</dbReference>
<feature type="domain" description="Protein kinase" evidence="24">
    <location>
        <begin position="708"/>
        <end position="1012"/>
    </location>
</feature>
<dbReference type="GO" id="GO:0033612">
    <property type="term" value="F:receptor serine/threonine kinase binding"/>
    <property type="evidence" value="ECO:0007669"/>
    <property type="project" value="TreeGrafter"/>
</dbReference>
<dbReference type="SMART" id="SM00369">
    <property type="entry name" value="LRR_TYP"/>
    <property type="match status" value="4"/>
</dbReference>
<evidence type="ECO:0000256" key="7">
    <source>
        <dbReference type="ARBA" id="ARBA00022614"/>
    </source>
</evidence>
<keyword evidence="13" id="KW-0418">Kinase</keyword>
<feature type="transmembrane region" description="Helical" evidence="22">
    <location>
        <begin position="652"/>
        <end position="673"/>
    </location>
</feature>
<dbReference type="InterPro" id="IPR013210">
    <property type="entry name" value="LRR_N_plant-typ"/>
</dbReference>
<dbReference type="Pfam" id="PF00069">
    <property type="entry name" value="Pkinase"/>
    <property type="match status" value="1"/>
</dbReference>
<evidence type="ECO:0000256" key="13">
    <source>
        <dbReference type="ARBA" id="ARBA00022777"/>
    </source>
</evidence>
<evidence type="ECO:0000256" key="12">
    <source>
        <dbReference type="ARBA" id="ARBA00022741"/>
    </source>
</evidence>
<dbReference type="OrthoDB" id="676979at2759"/>
<feature type="binding site" evidence="21">
    <location>
        <position position="737"/>
    </location>
    <ligand>
        <name>ATP</name>
        <dbReference type="ChEBI" id="CHEBI:30616"/>
    </ligand>
</feature>
<dbReference type="Gene3D" id="3.30.200.20">
    <property type="entry name" value="Phosphorylase Kinase, domain 1"/>
    <property type="match status" value="1"/>
</dbReference>
<dbReference type="InParanoid" id="A0A2G5DBG7"/>
<dbReference type="FunFam" id="1.10.510.10:FF:000358">
    <property type="entry name" value="Putative leucine-rich repeat receptor-like serine/threonine-protein kinase"/>
    <property type="match status" value="1"/>
</dbReference>
<dbReference type="Gene3D" id="1.10.510.10">
    <property type="entry name" value="Transferase(Phosphotransferase) domain 1"/>
    <property type="match status" value="1"/>
</dbReference>
<dbReference type="SUPFAM" id="SSF52058">
    <property type="entry name" value="L domain-like"/>
    <property type="match status" value="1"/>
</dbReference>
<sequence>MELPSHATSTQISFKQLIWLFCFICMFSLSSFKSGSAAVVTTSFRNESDRIALLAIKSQIPNDPLGALTSWNDSLHHCDWQGITCSRRHPQRVTVLDLQSQKLEGTLSPYIGNLSFIRNITLTANNFHGEIPQEIGRLLRLRYLILPNNSFEGEIPSNITYCSDLREINLVDNNLSGRIFAGFSSLSKLLGLGLSKNNFSGKIPPSFGNLTSLTSLSLLDNNLEDIPDDLCNVQRLGFFQVGGNMLTGKIPSCLFNHSSIYYLAVSENKLEGNIPPNIGLTLPNLQQFLLADNKLSGRIPVSLSNATRLEIIDIGYNAFIGSVPRDLGKLQRLRWLGLRVNQIGTQQGGDDLNFITSLTNCSNLEVLDFSQNVLKGPMPTSISNLSTTIRFLLMESNSIYGSIPVGIGNLVKIQVISFAGNNLTGTIPISIGKLNQLRELYLGLNLLSGHIPSSLGNLTQLTTLSLSENNLSGSIPPSLGNCKNLAELNLAMNNLIGAIPIQVFSISSMTAEVGNLTSLLKLSVADNILSGHIPESLDKCLNLVQLSMKGNFFQGNIPKSLNTLRGLQILDISSNNLSGEIPKYLEQFPDLAYLNLSVNQLEGQVPRNGVFANASLFSVIGNQNLCGGIEELKLPPCIQNKIKKKTSSPLKVIIPIVGSLCLFLLLLFFLALYRRKVLNKNTSSSTLTNIPSYKRVSYLELLRATNGFSADNLIGVGSYGSVFKGVLEEINQAVAVKVLNLQREGASKSFLTECNALRHLRHRNLLKIITACSSVDFHGNDFRALVFEFMPNGSLEEWLHPRVNGHDSRNLSFIQRLDIAIDIASALDYLHHHCQPSVVHCDLKPSNVLLDDDMTARVADFGIAKLFSTTSYDSSQSQPSSDVIRGSVGYVAPEYGMGVKVSMQGDVYSYGILLLEMFTRKRPTDDMFVNGLSLHSYAEMALPNQVMDIVDSMMLLHDDNTKVVNTVEHSNNQANLQECLVSLITLGVLCSADVPAERKTMSEVVSELHHFKKHYQDVRKRSSSE</sequence>
<dbReference type="SUPFAM" id="SSF56112">
    <property type="entry name" value="Protein kinase-like (PK-like)"/>
    <property type="match status" value="1"/>
</dbReference>
<organism evidence="25 26">
    <name type="scientific">Aquilegia coerulea</name>
    <name type="common">Rocky mountain columbine</name>
    <dbReference type="NCBI Taxonomy" id="218851"/>
    <lineage>
        <taxon>Eukaryota</taxon>
        <taxon>Viridiplantae</taxon>
        <taxon>Streptophyta</taxon>
        <taxon>Embryophyta</taxon>
        <taxon>Tracheophyta</taxon>
        <taxon>Spermatophyta</taxon>
        <taxon>Magnoliopsida</taxon>
        <taxon>Ranunculales</taxon>
        <taxon>Ranunculaceae</taxon>
        <taxon>Thalictroideae</taxon>
        <taxon>Aquilegia</taxon>
    </lineage>
</organism>
<evidence type="ECO:0000256" key="22">
    <source>
        <dbReference type="SAM" id="Phobius"/>
    </source>
</evidence>
<dbReference type="Gene3D" id="3.80.10.10">
    <property type="entry name" value="Ribonuclease Inhibitor"/>
    <property type="match status" value="3"/>
</dbReference>
<evidence type="ECO:0000256" key="2">
    <source>
        <dbReference type="ARBA" id="ARBA00008684"/>
    </source>
</evidence>
<dbReference type="InterPro" id="IPR011009">
    <property type="entry name" value="Kinase-like_dom_sf"/>
</dbReference>
<dbReference type="FunFam" id="3.80.10.10:FF:000275">
    <property type="entry name" value="Leucine-rich repeat receptor-like protein kinase"/>
    <property type="match status" value="1"/>
</dbReference>
<dbReference type="PANTHER" id="PTHR48056:SF89">
    <property type="entry name" value="OS06G0585982 PROTEIN"/>
    <property type="match status" value="1"/>
</dbReference>
<evidence type="ECO:0000256" key="14">
    <source>
        <dbReference type="ARBA" id="ARBA00022840"/>
    </source>
</evidence>
<dbReference type="InterPro" id="IPR003591">
    <property type="entry name" value="Leu-rich_rpt_typical-subtyp"/>
</dbReference>
<dbReference type="Pfam" id="PF23598">
    <property type="entry name" value="LRR_14"/>
    <property type="match status" value="2"/>
</dbReference>
<dbReference type="FunFam" id="3.80.10.10:FF:000383">
    <property type="entry name" value="Leucine-rich repeat receptor protein kinase EMS1"/>
    <property type="match status" value="1"/>
</dbReference>
<dbReference type="GO" id="GO:0005524">
    <property type="term" value="F:ATP binding"/>
    <property type="evidence" value="ECO:0007669"/>
    <property type="project" value="UniProtKB-UniRule"/>
</dbReference>
<evidence type="ECO:0000256" key="5">
    <source>
        <dbReference type="ARBA" id="ARBA00022527"/>
    </source>
</evidence>
<dbReference type="InterPro" id="IPR000719">
    <property type="entry name" value="Prot_kinase_dom"/>
</dbReference>
<dbReference type="EC" id="2.7.11.1" evidence="3"/>
<dbReference type="InterPro" id="IPR001611">
    <property type="entry name" value="Leu-rich_rpt"/>
</dbReference>
<keyword evidence="10 23" id="KW-0732">Signal</keyword>
<dbReference type="InterPro" id="IPR055414">
    <property type="entry name" value="LRR_R13L4/SHOC2-like"/>
</dbReference>
<feature type="chain" id="PRO_5013599493" description="non-specific serine/threonine protein kinase" evidence="23">
    <location>
        <begin position="38"/>
        <end position="1025"/>
    </location>
</feature>
<accession>A0A2G5DBG7</accession>
<keyword evidence="12 21" id="KW-0547">Nucleotide-binding</keyword>
<reference evidence="25 26" key="1">
    <citation type="submission" date="2017-09" db="EMBL/GenBank/DDBJ databases">
        <title>WGS assembly of Aquilegia coerulea Goldsmith.</title>
        <authorList>
            <person name="Hodges S."/>
            <person name="Kramer E."/>
            <person name="Nordborg M."/>
            <person name="Tomkins J."/>
            <person name="Borevitz J."/>
            <person name="Derieg N."/>
            <person name="Yan J."/>
            <person name="Mihaltcheva S."/>
            <person name="Hayes R.D."/>
            <person name="Rokhsar D."/>
        </authorList>
    </citation>
    <scope>NUCLEOTIDE SEQUENCE [LARGE SCALE GENOMIC DNA]</scope>
    <source>
        <strain evidence="26">cv. Goldsmith</strain>
    </source>
</reference>
<evidence type="ECO:0000256" key="9">
    <source>
        <dbReference type="ARBA" id="ARBA00022692"/>
    </source>
</evidence>
<keyword evidence="11" id="KW-0677">Repeat</keyword>
<evidence type="ECO:0000259" key="24">
    <source>
        <dbReference type="PROSITE" id="PS50011"/>
    </source>
</evidence>
<dbReference type="AlphaFoldDB" id="A0A2G5DBG7"/>
<comment type="catalytic activity">
    <reaction evidence="20">
        <text>L-seryl-[protein] + ATP = O-phospho-L-seryl-[protein] + ADP + H(+)</text>
        <dbReference type="Rhea" id="RHEA:17989"/>
        <dbReference type="Rhea" id="RHEA-COMP:9863"/>
        <dbReference type="Rhea" id="RHEA-COMP:11604"/>
        <dbReference type="ChEBI" id="CHEBI:15378"/>
        <dbReference type="ChEBI" id="CHEBI:29999"/>
        <dbReference type="ChEBI" id="CHEBI:30616"/>
        <dbReference type="ChEBI" id="CHEBI:83421"/>
        <dbReference type="ChEBI" id="CHEBI:456216"/>
        <dbReference type="EC" id="2.7.11.1"/>
    </reaction>
</comment>
<dbReference type="GO" id="GO:0004674">
    <property type="term" value="F:protein serine/threonine kinase activity"/>
    <property type="evidence" value="ECO:0007669"/>
    <property type="project" value="UniProtKB-KW"/>
</dbReference>
<dbReference type="EMBL" id="KZ305041">
    <property type="protein sequence ID" value="PIA40868.1"/>
    <property type="molecule type" value="Genomic_DNA"/>
</dbReference>
<evidence type="ECO:0000256" key="21">
    <source>
        <dbReference type="PROSITE-ProRule" id="PRU10141"/>
    </source>
</evidence>
<comment type="catalytic activity">
    <reaction evidence="19">
        <text>L-threonyl-[protein] + ATP = O-phospho-L-threonyl-[protein] + ADP + H(+)</text>
        <dbReference type="Rhea" id="RHEA:46608"/>
        <dbReference type="Rhea" id="RHEA-COMP:11060"/>
        <dbReference type="Rhea" id="RHEA-COMP:11605"/>
        <dbReference type="ChEBI" id="CHEBI:15378"/>
        <dbReference type="ChEBI" id="CHEBI:30013"/>
        <dbReference type="ChEBI" id="CHEBI:30616"/>
        <dbReference type="ChEBI" id="CHEBI:61977"/>
        <dbReference type="ChEBI" id="CHEBI:456216"/>
        <dbReference type="EC" id="2.7.11.1"/>
    </reaction>
</comment>
<name>A0A2G5DBG7_AQUCA</name>
<evidence type="ECO:0000256" key="15">
    <source>
        <dbReference type="ARBA" id="ARBA00022989"/>
    </source>
</evidence>
<keyword evidence="7" id="KW-0433">Leucine-rich repeat</keyword>
<dbReference type="PANTHER" id="PTHR48056">
    <property type="entry name" value="LRR RECEPTOR-LIKE SERINE/THREONINE-PROTEIN KINASE-RELATED"/>
    <property type="match status" value="1"/>
</dbReference>
<keyword evidence="4" id="KW-1003">Cell membrane</keyword>
<keyword evidence="15 22" id="KW-1133">Transmembrane helix</keyword>
<dbReference type="FunCoup" id="A0A2G5DBG7">
    <property type="interactions" value="1454"/>
</dbReference>
<evidence type="ECO:0000256" key="18">
    <source>
        <dbReference type="ARBA" id="ARBA00023180"/>
    </source>
</evidence>
<keyword evidence="26" id="KW-1185">Reference proteome</keyword>
<evidence type="ECO:0000256" key="10">
    <source>
        <dbReference type="ARBA" id="ARBA00022729"/>
    </source>
</evidence>
<keyword evidence="14 21" id="KW-0067">ATP-binding</keyword>
<keyword evidence="17" id="KW-0675">Receptor</keyword>
<dbReference type="PROSITE" id="PS00107">
    <property type="entry name" value="PROTEIN_KINASE_ATP"/>
    <property type="match status" value="1"/>
</dbReference>
<evidence type="ECO:0000256" key="1">
    <source>
        <dbReference type="ARBA" id="ARBA00004251"/>
    </source>
</evidence>
<evidence type="ECO:0000256" key="8">
    <source>
        <dbReference type="ARBA" id="ARBA00022679"/>
    </source>
</evidence>
<dbReference type="GO" id="GO:0005886">
    <property type="term" value="C:plasma membrane"/>
    <property type="evidence" value="ECO:0007669"/>
    <property type="project" value="UniProtKB-SubCell"/>
</dbReference>
<dbReference type="Pfam" id="PF08263">
    <property type="entry name" value="LRRNT_2"/>
    <property type="match status" value="1"/>
</dbReference>
<dbReference type="FunFam" id="3.30.200.20:FF:000432">
    <property type="entry name" value="LRR receptor-like serine/threonine-protein kinase EFR"/>
    <property type="match status" value="1"/>
</dbReference>
<dbReference type="Proteomes" id="UP000230069">
    <property type="component" value="Unassembled WGS sequence"/>
</dbReference>
<protein>
    <recommendedName>
        <fullName evidence="3">non-specific serine/threonine protein kinase</fullName>
        <ecNumber evidence="3">2.7.11.1</ecNumber>
    </recommendedName>
</protein>
<comment type="similarity">
    <text evidence="2">Belongs to the protein kinase superfamily. Ser/Thr protein kinase family.</text>
</comment>
<keyword evidence="8" id="KW-0808">Transferase</keyword>
<keyword evidence="6" id="KW-0597">Phosphoprotein</keyword>
<evidence type="ECO:0000256" key="11">
    <source>
        <dbReference type="ARBA" id="ARBA00022737"/>
    </source>
</evidence>
<dbReference type="SMART" id="SM00365">
    <property type="entry name" value="LRR_SD22"/>
    <property type="match status" value="5"/>
</dbReference>
<dbReference type="InterPro" id="IPR050647">
    <property type="entry name" value="Plant_LRR-RLKs"/>
</dbReference>
<dbReference type="InterPro" id="IPR032675">
    <property type="entry name" value="LRR_dom_sf"/>
</dbReference>
<evidence type="ECO:0000256" key="3">
    <source>
        <dbReference type="ARBA" id="ARBA00012513"/>
    </source>
</evidence>
<evidence type="ECO:0000256" key="23">
    <source>
        <dbReference type="SAM" id="SignalP"/>
    </source>
</evidence>
<dbReference type="CDD" id="cd14066">
    <property type="entry name" value="STKc_IRAK"/>
    <property type="match status" value="1"/>
</dbReference>
<proteinExistence type="inferred from homology"/>
<dbReference type="InterPro" id="IPR017441">
    <property type="entry name" value="Protein_kinase_ATP_BS"/>
</dbReference>
<keyword evidence="18" id="KW-0325">Glycoprotein</keyword>
<evidence type="ECO:0000256" key="20">
    <source>
        <dbReference type="ARBA" id="ARBA00048679"/>
    </source>
</evidence>
<keyword evidence="5" id="KW-0723">Serine/threonine-protein kinase</keyword>
<keyword evidence="16 22" id="KW-0472">Membrane</keyword>
<evidence type="ECO:0000256" key="17">
    <source>
        <dbReference type="ARBA" id="ARBA00023170"/>
    </source>
</evidence>
<gene>
    <name evidence="25" type="ORF">AQUCO_02400135v1</name>
</gene>
<evidence type="ECO:0000256" key="19">
    <source>
        <dbReference type="ARBA" id="ARBA00047899"/>
    </source>
</evidence>
<dbReference type="SMART" id="SM00220">
    <property type="entry name" value="S_TKc"/>
    <property type="match status" value="1"/>
</dbReference>
<dbReference type="PROSITE" id="PS00108">
    <property type="entry name" value="PROTEIN_KINASE_ST"/>
    <property type="match status" value="1"/>
</dbReference>
<dbReference type="PROSITE" id="PS51450">
    <property type="entry name" value="LRR"/>
    <property type="match status" value="1"/>
</dbReference>
<dbReference type="PROSITE" id="PS50011">
    <property type="entry name" value="PROTEIN_KINASE_DOM"/>
    <property type="match status" value="1"/>
</dbReference>
<feature type="signal peptide" evidence="23">
    <location>
        <begin position="1"/>
        <end position="37"/>
    </location>
</feature>
<evidence type="ECO:0000313" key="26">
    <source>
        <dbReference type="Proteomes" id="UP000230069"/>
    </source>
</evidence>
<evidence type="ECO:0000256" key="4">
    <source>
        <dbReference type="ARBA" id="ARBA00022475"/>
    </source>
</evidence>